<evidence type="ECO:0000256" key="3">
    <source>
        <dbReference type="ARBA" id="ARBA00022840"/>
    </source>
</evidence>
<feature type="region of interest" description="Disordered" evidence="4">
    <location>
        <begin position="315"/>
        <end position="344"/>
    </location>
</feature>
<keyword evidence="1" id="KW-0547">Nucleotide-binding</keyword>
<dbReference type="AlphaFoldDB" id="A0A518HBA0"/>
<keyword evidence="3" id="KW-0067">ATP-binding</keyword>
<dbReference type="KEGG" id="tpla:ElP_59430"/>
<feature type="compositionally biased region" description="Low complexity" evidence="4">
    <location>
        <begin position="315"/>
        <end position="324"/>
    </location>
</feature>
<keyword evidence="7" id="KW-1185">Reference proteome</keyword>
<evidence type="ECO:0000256" key="2">
    <source>
        <dbReference type="ARBA" id="ARBA00022801"/>
    </source>
</evidence>
<gene>
    <name evidence="6" type="primary">kipA</name>
    <name evidence="6" type="ORF">ElP_59430</name>
</gene>
<dbReference type="Proteomes" id="UP000317835">
    <property type="component" value="Chromosome"/>
</dbReference>
<dbReference type="Gene3D" id="2.40.100.10">
    <property type="entry name" value="Cyclophilin-like"/>
    <property type="match status" value="1"/>
</dbReference>
<dbReference type="GO" id="GO:0016787">
    <property type="term" value="F:hydrolase activity"/>
    <property type="evidence" value="ECO:0007669"/>
    <property type="project" value="UniProtKB-KW"/>
</dbReference>
<name>A0A518HBA0_9BACT</name>
<dbReference type="PANTHER" id="PTHR43309:SF3">
    <property type="entry name" value="5-OXOPROLINASE SUBUNIT C"/>
    <property type="match status" value="1"/>
</dbReference>
<feature type="domain" description="Carboxyltransferase" evidence="5">
    <location>
        <begin position="39"/>
        <end position="307"/>
    </location>
</feature>
<dbReference type="InterPro" id="IPR029000">
    <property type="entry name" value="Cyclophilin-like_dom_sf"/>
</dbReference>
<evidence type="ECO:0000256" key="4">
    <source>
        <dbReference type="SAM" id="MobiDB-lite"/>
    </source>
</evidence>
<dbReference type="PANTHER" id="PTHR43309">
    <property type="entry name" value="5-OXOPROLINASE SUBUNIT C"/>
    <property type="match status" value="1"/>
</dbReference>
<dbReference type="RefSeq" id="WP_231749301.1">
    <property type="nucleotide sequence ID" value="NZ_CP036426.1"/>
</dbReference>
<reference evidence="6 7" key="1">
    <citation type="submission" date="2019-02" db="EMBL/GenBank/DDBJ databases">
        <title>Deep-cultivation of Planctomycetes and their phenomic and genomic characterization uncovers novel biology.</title>
        <authorList>
            <person name="Wiegand S."/>
            <person name="Jogler M."/>
            <person name="Boedeker C."/>
            <person name="Pinto D."/>
            <person name="Vollmers J."/>
            <person name="Rivas-Marin E."/>
            <person name="Kohn T."/>
            <person name="Peeters S.H."/>
            <person name="Heuer A."/>
            <person name="Rast P."/>
            <person name="Oberbeckmann S."/>
            <person name="Bunk B."/>
            <person name="Jeske O."/>
            <person name="Meyerdierks A."/>
            <person name="Storesund J.E."/>
            <person name="Kallscheuer N."/>
            <person name="Luecker S."/>
            <person name="Lage O.M."/>
            <person name="Pohl T."/>
            <person name="Merkel B.J."/>
            <person name="Hornburger P."/>
            <person name="Mueller R.-W."/>
            <person name="Bruemmer F."/>
            <person name="Labrenz M."/>
            <person name="Spormann A.M."/>
            <person name="Op den Camp H."/>
            <person name="Overmann J."/>
            <person name="Amann R."/>
            <person name="Jetten M.S.M."/>
            <person name="Mascher T."/>
            <person name="Medema M.H."/>
            <person name="Devos D.P."/>
            <person name="Kaster A.-K."/>
            <person name="Ovreas L."/>
            <person name="Rohde M."/>
            <person name="Galperin M.Y."/>
            <person name="Jogler C."/>
        </authorList>
    </citation>
    <scope>NUCLEOTIDE SEQUENCE [LARGE SCALE GENOMIC DNA]</scope>
    <source>
        <strain evidence="6 7">ElP</strain>
    </source>
</reference>
<evidence type="ECO:0000259" key="5">
    <source>
        <dbReference type="SMART" id="SM00797"/>
    </source>
</evidence>
<proteinExistence type="predicted"/>
<evidence type="ECO:0000313" key="7">
    <source>
        <dbReference type="Proteomes" id="UP000317835"/>
    </source>
</evidence>
<evidence type="ECO:0000313" key="6">
    <source>
        <dbReference type="EMBL" id="QDV37996.1"/>
    </source>
</evidence>
<evidence type="ECO:0000256" key="1">
    <source>
        <dbReference type="ARBA" id="ARBA00022741"/>
    </source>
</evidence>
<organism evidence="6 7">
    <name type="scientific">Tautonia plasticadhaerens</name>
    <dbReference type="NCBI Taxonomy" id="2527974"/>
    <lineage>
        <taxon>Bacteria</taxon>
        <taxon>Pseudomonadati</taxon>
        <taxon>Planctomycetota</taxon>
        <taxon>Planctomycetia</taxon>
        <taxon>Isosphaerales</taxon>
        <taxon>Isosphaeraceae</taxon>
        <taxon>Tautonia</taxon>
    </lineage>
</organism>
<keyword evidence="2" id="KW-0378">Hydrolase</keyword>
<accession>A0A518HBA0</accession>
<dbReference type="SMART" id="SM00797">
    <property type="entry name" value="AHS2"/>
    <property type="match status" value="1"/>
</dbReference>
<dbReference type="SUPFAM" id="SSF50891">
    <property type="entry name" value="Cyclophilin-like"/>
    <property type="match status" value="1"/>
</dbReference>
<dbReference type="EMBL" id="CP036426">
    <property type="protein sequence ID" value="QDV37996.1"/>
    <property type="molecule type" value="Genomic_DNA"/>
</dbReference>
<dbReference type="InterPro" id="IPR052708">
    <property type="entry name" value="PxpC"/>
</dbReference>
<dbReference type="Pfam" id="PF02626">
    <property type="entry name" value="CT_A_B"/>
    <property type="match status" value="1"/>
</dbReference>
<dbReference type="GO" id="GO:0005524">
    <property type="term" value="F:ATP binding"/>
    <property type="evidence" value="ECO:0007669"/>
    <property type="project" value="UniProtKB-KW"/>
</dbReference>
<protein>
    <submittedName>
        <fullName evidence="6">KipI antagonist</fullName>
    </submittedName>
</protein>
<dbReference type="InterPro" id="IPR003778">
    <property type="entry name" value="CT_A_B"/>
</dbReference>
<sequence length="344" mass="35949">MRSAVDVAVDDGEAIGALTVLRAGVGGRVQDLGRPGHRHRGVPEGGAFDLPSHALANAMVGNGPEAASLELTLFGGSFRAEVPLAVALAGAPMPATRRGTDGSPRRFSPPIAFGMRAGDVLELGGAASGVRTYLAVRGGWRSPVVLGSRSEERPIRPGDVLPAVPGWSPVRWPGPDVIDPVDDEAPIRVVDGPDAGLLDDRRWHRHAFEVLPESDRMGLRLDGPEVGVSALADRLSVPVSPGAVQVSGGRPIVLGVACGTMGGYPYVAHVVSVDLRRLAQARPGRPIRFRPISLEHARRLDRADRLRRSRSRLRVASLSRDVPGGLPGPGSGNSALPGRGGSVS</sequence>